<dbReference type="Pfam" id="PF12802">
    <property type="entry name" value="MarR_2"/>
    <property type="match status" value="1"/>
</dbReference>
<dbReference type="Gene3D" id="1.10.10.10">
    <property type="entry name" value="Winged helix-like DNA-binding domain superfamily/Winged helix DNA-binding domain"/>
    <property type="match status" value="1"/>
</dbReference>
<protein>
    <submittedName>
        <fullName evidence="2">MarR family transcriptional regulator</fullName>
    </submittedName>
</protein>
<dbReference type="PRINTS" id="PR00598">
    <property type="entry name" value="HTHMARR"/>
</dbReference>
<name>A0ABX6YJG1_9MICO</name>
<dbReference type="PROSITE" id="PS50995">
    <property type="entry name" value="HTH_MARR_2"/>
    <property type="match status" value="1"/>
</dbReference>
<feature type="domain" description="HTH marR-type" evidence="1">
    <location>
        <begin position="15"/>
        <end position="147"/>
    </location>
</feature>
<dbReference type="InterPro" id="IPR000835">
    <property type="entry name" value="HTH_MarR-typ"/>
</dbReference>
<dbReference type="InterPro" id="IPR039422">
    <property type="entry name" value="MarR/SlyA-like"/>
</dbReference>
<proteinExistence type="predicted"/>
<keyword evidence="3" id="KW-1185">Reference proteome</keyword>
<evidence type="ECO:0000313" key="2">
    <source>
        <dbReference type="EMBL" id="QPZ38734.1"/>
    </source>
</evidence>
<dbReference type="Proteomes" id="UP000662814">
    <property type="component" value="Chromosome"/>
</dbReference>
<dbReference type="EMBL" id="CP061169">
    <property type="protein sequence ID" value="QPZ38734.1"/>
    <property type="molecule type" value="Genomic_DNA"/>
</dbReference>
<dbReference type="SUPFAM" id="SSF46785">
    <property type="entry name" value="Winged helix' DNA-binding domain"/>
    <property type="match status" value="1"/>
</dbReference>
<dbReference type="InterPro" id="IPR036390">
    <property type="entry name" value="WH_DNA-bd_sf"/>
</dbReference>
<organism evidence="2 3">
    <name type="scientific">Paramicrobacterium chengjingii</name>
    <dbReference type="NCBI Taxonomy" id="2769067"/>
    <lineage>
        <taxon>Bacteria</taxon>
        <taxon>Bacillati</taxon>
        <taxon>Actinomycetota</taxon>
        <taxon>Actinomycetes</taxon>
        <taxon>Micrococcales</taxon>
        <taxon>Microbacteriaceae</taxon>
        <taxon>Paramicrobacterium</taxon>
    </lineage>
</organism>
<dbReference type="SMART" id="SM00347">
    <property type="entry name" value="HTH_MARR"/>
    <property type="match status" value="1"/>
</dbReference>
<dbReference type="InterPro" id="IPR036388">
    <property type="entry name" value="WH-like_DNA-bd_sf"/>
</dbReference>
<accession>A0ABX6YJG1</accession>
<gene>
    <name evidence="2" type="ORF">HCR76_01085</name>
</gene>
<dbReference type="RefSeq" id="WP_166985685.1">
    <property type="nucleotide sequence ID" value="NZ_CP061169.1"/>
</dbReference>
<dbReference type="PANTHER" id="PTHR33164:SF89">
    <property type="entry name" value="MARR FAMILY REGULATORY PROTEIN"/>
    <property type="match status" value="1"/>
</dbReference>
<evidence type="ECO:0000313" key="3">
    <source>
        <dbReference type="Proteomes" id="UP000662814"/>
    </source>
</evidence>
<sequence length="165" mass="17745">MEPDPSSNVDVRASSRRVAFLLSQVGGLAASKFAERVSDLGVTPSDVGLLRVIATTPGLSQRGLADALGVGPSRVVALVDGLEDRGLVERTRSETDRRNHELRLTDAGRSVMTAMRTVGAAHERDLLAALTDEERIFLGEILAKVAEANQLLPDVHPGFHRTTKR</sequence>
<reference evidence="2 3" key="1">
    <citation type="submission" date="2020-12" db="EMBL/GenBank/DDBJ databases">
        <title>Microbacterium sp. HY060.</title>
        <authorList>
            <person name="Zhou J."/>
        </authorList>
    </citation>
    <scope>NUCLEOTIDE SEQUENCE [LARGE SCALE GENOMIC DNA]</scope>
    <source>
        <strain evidence="2 3">HY60</strain>
    </source>
</reference>
<dbReference type="PANTHER" id="PTHR33164">
    <property type="entry name" value="TRANSCRIPTIONAL REGULATOR, MARR FAMILY"/>
    <property type="match status" value="1"/>
</dbReference>
<evidence type="ECO:0000259" key="1">
    <source>
        <dbReference type="PROSITE" id="PS50995"/>
    </source>
</evidence>